<reference evidence="5 6" key="1">
    <citation type="submission" date="2016-11" db="EMBL/GenBank/DDBJ databases">
        <authorList>
            <person name="Jaros S."/>
            <person name="Januszkiewicz K."/>
            <person name="Wedrychowicz H."/>
        </authorList>
    </citation>
    <scope>NUCLEOTIDE SEQUENCE [LARGE SCALE GENOMIC DNA]</scope>
    <source>
        <strain evidence="5 6">DSM 45408</strain>
    </source>
</reference>
<evidence type="ECO:0000256" key="3">
    <source>
        <dbReference type="SAM" id="MobiDB-lite"/>
    </source>
</evidence>
<dbReference type="SUPFAM" id="SSF51735">
    <property type="entry name" value="NAD(P)-binding Rossmann-fold domains"/>
    <property type="match status" value="1"/>
</dbReference>
<dbReference type="OrthoDB" id="9775296at2"/>
<dbReference type="PANTHER" id="PTHR42901">
    <property type="entry name" value="ALCOHOL DEHYDROGENASE"/>
    <property type="match status" value="1"/>
</dbReference>
<dbReference type="InterPro" id="IPR057326">
    <property type="entry name" value="KR_dom"/>
</dbReference>
<keyword evidence="2" id="KW-0560">Oxidoreductase</keyword>
<dbReference type="Proteomes" id="UP000184471">
    <property type="component" value="Unassembled WGS sequence"/>
</dbReference>
<accession>A0A1M5EII5</accession>
<sequence>MPPPPPPSSATAPAAAPAPGPLAGPLESSLAGSLDGRVAVVTGASSGIGAATARALVDAGCRVALLGRRGDRMAAVAESTSDPARTLVVATDVSDGLDLADALDALHDRFGPADLVVAGAGVLTGAPFEDGVPAEWIEMIDVNLGGILRTAQTFARDLLATAEEGRAADLFLIGALAGQVRFPGYAVYSAVEAAVAQLARTLRAEYGRRGVRVHVVAPGLTDTDFGSDITHDGTARGWAEHREVIVPMDPADVAATVLFGAGLPAQVNLAELLVLPTRQDQFLPGRRAERLR</sequence>
<dbReference type="CDD" id="cd05233">
    <property type="entry name" value="SDR_c"/>
    <property type="match status" value="1"/>
</dbReference>
<evidence type="ECO:0000259" key="4">
    <source>
        <dbReference type="SMART" id="SM00822"/>
    </source>
</evidence>
<dbReference type="SMART" id="SM00822">
    <property type="entry name" value="PKS_KR"/>
    <property type="match status" value="1"/>
</dbReference>
<keyword evidence="6" id="KW-1185">Reference proteome</keyword>
<evidence type="ECO:0000256" key="2">
    <source>
        <dbReference type="ARBA" id="ARBA00023002"/>
    </source>
</evidence>
<dbReference type="GO" id="GO:0016491">
    <property type="term" value="F:oxidoreductase activity"/>
    <property type="evidence" value="ECO:0007669"/>
    <property type="project" value="UniProtKB-KW"/>
</dbReference>
<dbReference type="Gene3D" id="3.40.50.720">
    <property type="entry name" value="NAD(P)-binding Rossmann-like Domain"/>
    <property type="match status" value="1"/>
</dbReference>
<dbReference type="AlphaFoldDB" id="A0A1M5EII5"/>
<organism evidence="5 6">
    <name type="scientific">Geodermatophilus nigrescens</name>
    <dbReference type="NCBI Taxonomy" id="1070870"/>
    <lineage>
        <taxon>Bacteria</taxon>
        <taxon>Bacillati</taxon>
        <taxon>Actinomycetota</taxon>
        <taxon>Actinomycetes</taxon>
        <taxon>Geodermatophilales</taxon>
        <taxon>Geodermatophilaceae</taxon>
        <taxon>Geodermatophilus</taxon>
    </lineage>
</organism>
<evidence type="ECO:0000256" key="1">
    <source>
        <dbReference type="ARBA" id="ARBA00006484"/>
    </source>
</evidence>
<dbReference type="Pfam" id="PF00106">
    <property type="entry name" value="adh_short"/>
    <property type="match status" value="1"/>
</dbReference>
<dbReference type="PRINTS" id="PR00081">
    <property type="entry name" value="GDHRDH"/>
</dbReference>
<feature type="domain" description="Ketoreductase" evidence="4">
    <location>
        <begin position="37"/>
        <end position="241"/>
    </location>
</feature>
<dbReference type="PANTHER" id="PTHR42901:SF1">
    <property type="entry name" value="ALCOHOL DEHYDROGENASE"/>
    <property type="match status" value="1"/>
</dbReference>
<feature type="region of interest" description="Disordered" evidence="3">
    <location>
        <begin position="1"/>
        <end position="23"/>
    </location>
</feature>
<dbReference type="RefSeq" id="WP_073418719.1">
    <property type="nucleotide sequence ID" value="NZ_FQVX01000001.1"/>
</dbReference>
<dbReference type="STRING" id="1070870.SAMN05444351_0806"/>
<comment type="similarity">
    <text evidence="1">Belongs to the short-chain dehydrogenases/reductases (SDR) family.</text>
</comment>
<evidence type="ECO:0000313" key="5">
    <source>
        <dbReference type="EMBL" id="SHF78976.1"/>
    </source>
</evidence>
<dbReference type="InterPro" id="IPR036291">
    <property type="entry name" value="NAD(P)-bd_dom_sf"/>
</dbReference>
<name>A0A1M5EII5_9ACTN</name>
<proteinExistence type="inferred from homology"/>
<evidence type="ECO:0000313" key="6">
    <source>
        <dbReference type="Proteomes" id="UP000184471"/>
    </source>
</evidence>
<gene>
    <name evidence="5" type="ORF">SAMN05444351_0806</name>
</gene>
<dbReference type="EMBL" id="FQVX01000001">
    <property type="protein sequence ID" value="SHF78976.1"/>
    <property type="molecule type" value="Genomic_DNA"/>
</dbReference>
<protein>
    <submittedName>
        <fullName evidence="5">NADP-dependent 3-hydroxy acid dehydrogenase YdfG</fullName>
    </submittedName>
</protein>
<dbReference type="InterPro" id="IPR002347">
    <property type="entry name" value="SDR_fam"/>
</dbReference>